<keyword evidence="2" id="KW-0810">Translation regulation</keyword>
<comment type="similarity">
    <text evidence="1 2">Belongs to the Iojap/RsfS family.</text>
</comment>
<evidence type="ECO:0000313" key="3">
    <source>
        <dbReference type="EMBL" id="RLJ70662.1"/>
    </source>
</evidence>
<accession>A0A497XU43</accession>
<dbReference type="GO" id="GO:0043023">
    <property type="term" value="F:ribosomal large subunit binding"/>
    <property type="evidence" value="ECO:0007669"/>
    <property type="project" value="TreeGrafter"/>
</dbReference>
<protein>
    <recommendedName>
        <fullName evidence="2">Ribosomal silencing factor RsfS</fullName>
    </recommendedName>
</protein>
<dbReference type="Gene3D" id="3.30.460.10">
    <property type="entry name" value="Beta Polymerase, domain 2"/>
    <property type="match status" value="1"/>
</dbReference>
<comment type="function">
    <text evidence="2">Functions as a ribosomal silencing factor. Interacts with ribosomal protein uL14 (rplN), blocking formation of intersubunit bridge B8. Prevents association of the 30S and 50S ribosomal subunits and the formation of functional ribosomes, thus repressing translation.</text>
</comment>
<dbReference type="GO" id="GO:0005737">
    <property type="term" value="C:cytoplasm"/>
    <property type="evidence" value="ECO:0007669"/>
    <property type="project" value="UniProtKB-SubCell"/>
</dbReference>
<dbReference type="NCBIfam" id="TIGR00090">
    <property type="entry name" value="rsfS_iojap_ybeB"/>
    <property type="match status" value="1"/>
</dbReference>
<dbReference type="PANTHER" id="PTHR21043:SF0">
    <property type="entry name" value="MITOCHONDRIAL ASSEMBLY OF RIBOSOMAL LARGE SUBUNIT PROTEIN 1"/>
    <property type="match status" value="1"/>
</dbReference>
<dbReference type="AlphaFoldDB" id="A0A497XU43"/>
<comment type="subunit">
    <text evidence="2">Interacts with ribosomal protein uL14 (rplN).</text>
</comment>
<proteinExistence type="inferred from homology"/>
<dbReference type="HAMAP" id="MF_01477">
    <property type="entry name" value="Iojap_RsfS"/>
    <property type="match status" value="1"/>
</dbReference>
<dbReference type="OrthoDB" id="9793681at2"/>
<sequence length="109" mass="12696">MEKLKLIKKLLEDKKAEDIVVLDVSNLTNIADYFLIASANSTVHARALAEYLVEELKKAGYTIDHIEGMEFGNWILIDLLDVIVHIFTPEWREHYGIEWIWAEARRLEV</sequence>
<keyword evidence="2" id="KW-0963">Cytoplasm</keyword>
<dbReference type="PANTHER" id="PTHR21043">
    <property type="entry name" value="IOJAP SUPERFAMILY ORTHOLOG"/>
    <property type="match status" value="1"/>
</dbReference>
<dbReference type="GO" id="GO:0090071">
    <property type="term" value="P:negative regulation of ribosome biogenesis"/>
    <property type="evidence" value="ECO:0007669"/>
    <property type="project" value="UniProtKB-UniRule"/>
</dbReference>
<reference evidence="3 4" key="1">
    <citation type="submission" date="2018-10" db="EMBL/GenBank/DDBJ databases">
        <title>Genomic Encyclopedia of Archaeal and Bacterial Type Strains, Phase II (KMG-II): from individual species to whole genera.</title>
        <authorList>
            <person name="Goeker M."/>
        </authorList>
    </citation>
    <scope>NUCLEOTIDE SEQUENCE [LARGE SCALE GENOMIC DNA]</scope>
    <source>
        <strain evidence="3 4">DSM 16510</strain>
    </source>
</reference>
<dbReference type="InterPro" id="IPR004394">
    <property type="entry name" value="Iojap/RsfS/C7orf30"/>
</dbReference>
<evidence type="ECO:0000313" key="4">
    <source>
        <dbReference type="Proteomes" id="UP000267841"/>
    </source>
</evidence>
<dbReference type="GO" id="GO:0042256">
    <property type="term" value="P:cytosolic ribosome assembly"/>
    <property type="evidence" value="ECO:0007669"/>
    <property type="project" value="UniProtKB-UniRule"/>
</dbReference>
<name>A0A497XU43_9AQUI</name>
<comment type="caution">
    <text evidence="3">The sequence shown here is derived from an EMBL/GenBank/DDBJ whole genome shotgun (WGS) entry which is preliminary data.</text>
</comment>
<dbReference type="SUPFAM" id="SSF81301">
    <property type="entry name" value="Nucleotidyltransferase"/>
    <property type="match status" value="1"/>
</dbReference>
<dbReference type="GO" id="GO:0017148">
    <property type="term" value="P:negative regulation of translation"/>
    <property type="evidence" value="ECO:0007669"/>
    <property type="project" value="UniProtKB-UniRule"/>
</dbReference>
<dbReference type="Proteomes" id="UP000267841">
    <property type="component" value="Unassembled WGS sequence"/>
</dbReference>
<gene>
    <name evidence="2" type="primary">rsfS</name>
    <name evidence="3" type="ORF">BCF55_0943</name>
</gene>
<evidence type="ECO:0000256" key="2">
    <source>
        <dbReference type="HAMAP-Rule" id="MF_01477"/>
    </source>
</evidence>
<organism evidence="3 4">
    <name type="scientific">Hydrogenivirga caldilitoris</name>
    <dbReference type="NCBI Taxonomy" id="246264"/>
    <lineage>
        <taxon>Bacteria</taxon>
        <taxon>Pseudomonadati</taxon>
        <taxon>Aquificota</taxon>
        <taxon>Aquificia</taxon>
        <taxon>Aquificales</taxon>
        <taxon>Aquificaceae</taxon>
        <taxon>Hydrogenivirga</taxon>
    </lineage>
</organism>
<keyword evidence="4" id="KW-1185">Reference proteome</keyword>
<dbReference type="InterPro" id="IPR043519">
    <property type="entry name" value="NT_sf"/>
</dbReference>
<dbReference type="RefSeq" id="WP_121010692.1">
    <property type="nucleotide sequence ID" value="NZ_RCCJ01000001.1"/>
</dbReference>
<comment type="subcellular location">
    <subcellularLocation>
        <location evidence="2">Cytoplasm</location>
    </subcellularLocation>
</comment>
<keyword evidence="2" id="KW-0678">Repressor</keyword>
<dbReference type="Pfam" id="PF02410">
    <property type="entry name" value="RsfS"/>
    <property type="match status" value="1"/>
</dbReference>
<dbReference type="EMBL" id="RCCJ01000001">
    <property type="protein sequence ID" value="RLJ70662.1"/>
    <property type="molecule type" value="Genomic_DNA"/>
</dbReference>
<evidence type="ECO:0000256" key="1">
    <source>
        <dbReference type="ARBA" id="ARBA00010574"/>
    </source>
</evidence>